<evidence type="ECO:0008006" key="12">
    <source>
        <dbReference type="Google" id="ProtNLM"/>
    </source>
</evidence>
<dbReference type="GeneID" id="16074382"/>
<evidence type="ECO:0000256" key="9">
    <source>
        <dbReference type="ARBA" id="ARBA00023310"/>
    </source>
</evidence>
<dbReference type="Pfam" id="PF04718">
    <property type="entry name" value="ATP-synt_G"/>
    <property type="match status" value="1"/>
</dbReference>
<comment type="similarity">
    <text evidence="2">Belongs to the ATPase g subunit family.</text>
</comment>
<keyword evidence="4" id="KW-0138">CF(0)</keyword>
<evidence type="ECO:0000256" key="7">
    <source>
        <dbReference type="ARBA" id="ARBA00023128"/>
    </source>
</evidence>
<dbReference type="KEGG" id="sre:PTSG_05225"/>
<keyword evidence="9" id="KW-0066">ATP synthesis</keyword>
<evidence type="ECO:0000256" key="5">
    <source>
        <dbReference type="ARBA" id="ARBA00022781"/>
    </source>
</evidence>
<organism evidence="11">
    <name type="scientific">Salpingoeca rosetta (strain ATCC 50818 / BSB-021)</name>
    <dbReference type="NCBI Taxonomy" id="946362"/>
    <lineage>
        <taxon>Eukaryota</taxon>
        <taxon>Choanoflagellata</taxon>
        <taxon>Craspedida</taxon>
        <taxon>Salpingoecidae</taxon>
        <taxon>Salpingoeca</taxon>
    </lineage>
</organism>
<dbReference type="STRING" id="946362.F2UAV5"/>
<dbReference type="InterPro" id="IPR006808">
    <property type="entry name" value="ATP_synth_F0_gsu_mt"/>
</dbReference>
<gene>
    <name evidence="10" type="ORF">PTSG_05225</name>
</gene>
<dbReference type="OMA" id="KSGAWKN"/>
<reference evidence="10" key="1">
    <citation type="submission" date="2009-08" db="EMBL/GenBank/DDBJ databases">
        <title>Annotation of Salpingoeca rosetta.</title>
        <authorList>
            <consortium name="The Broad Institute Genome Sequencing Platform"/>
            <person name="Russ C."/>
            <person name="Cuomo C."/>
            <person name="Burger G."/>
            <person name="Gray M.W."/>
            <person name="Holland P.W.H."/>
            <person name="King N."/>
            <person name="Lang F.B.F."/>
            <person name="Roger A.J."/>
            <person name="Ruiz-Trillo I."/>
            <person name="Young S.K."/>
            <person name="Zeng Q."/>
            <person name="Gargeya S."/>
            <person name="Alvarado L."/>
            <person name="Berlin A."/>
            <person name="Chapman S.B."/>
            <person name="Chen Z."/>
            <person name="Freedman E."/>
            <person name="Gellesch M."/>
            <person name="Goldberg J."/>
            <person name="Griggs A."/>
            <person name="Gujja S."/>
            <person name="Heilman E."/>
            <person name="Heiman D."/>
            <person name="Howarth C."/>
            <person name="Mehta T."/>
            <person name="Neiman D."/>
            <person name="Pearson M."/>
            <person name="Roberts A."/>
            <person name="Saif S."/>
            <person name="Shea T."/>
            <person name="Shenoy N."/>
            <person name="Sisk P."/>
            <person name="Stolte C."/>
            <person name="Sykes S."/>
            <person name="White J."/>
            <person name="Yandava C."/>
            <person name="Haas B."/>
            <person name="Nusbaum C."/>
            <person name="Birren B."/>
        </authorList>
    </citation>
    <scope>NUCLEOTIDE SEQUENCE [LARGE SCALE GENOMIC DNA]</scope>
    <source>
        <strain evidence="10">ATCC 50818</strain>
    </source>
</reference>
<dbReference type="GO" id="GO:0045259">
    <property type="term" value="C:proton-transporting ATP synthase complex"/>
    <property type="evidence" value="ECO:0007669"/>
    <property type="project" value="UniProtKB-KW"/>
</dbReference>
<protein>
    <recommendedName>
        <fullName evidence="12">ATP synthase subunit</fullName>
    </recommendedName>
</protein>
<proteinExistence type="inferred from homology"/>
<keyword evidence="5" id="KW-0375">Hydrogen ion transport</keyword>
<dbReference type="PANTHER" id="PTHR12386">
    <property type="entry name" value="ATP SYNTHASE SUBUNIT"/>
    <property type="match status" value="1"/>
</dbReference>
<name>F2UAV5_SALR5</name>
<dbReference type="OrthoDB" id="437at2759"/>
<comment type="subcellular location">
    <subcellularLocation>
        <location evidence="1">Mitochondrion membrane</location>
    </subcellularLocation>
</comment>
<evidence type="ECO:0000256" key="6">
    <source>
        <dbReference type="ARBA" id="ARBA00023065"/>
    </source>
</evidence>
<dbReference type="eggNOG" id="KOG4103">
    <property type="taxonomic scope" value="Eukaryota"/>
</dbReference>
<evidence type="ECO:0000313" key="11">
    <source>
        <dbReference type="Proteomes" id="UP000007799"/>
    </source>
</evidence>
<dbReference type="Proteomes" id="UP000007799">
    <property type="component" value="Unassembled WGS sequence"/>
</dbReference>
<evidence type="ECO:0000256" key="1">
    <source>
        <dbReference type="ARBA" id="ARBA00004325"/>
    </source>
</evidence>
<keyword evidence="3" id="KW-0813">Transport</keyword>
<keyword evidence="6" id="KW-0406">Ion transport</keyword>
<evidence type="ECO:0000256" key="4">
    <source>
        <dbReference type="ARBA" id="ARBA00022547"/>
    </source>
</evidence>
<accession>F2UAV5</accession>
<keyword evidence="7" id="KW-0496">Mitochondrion</keyword>
<evidence type="ECO:0000256" key="8">
    <source>
        <dbReference type="ARBA" id="ARBA00023136"/>
    </source>
</evidence>
<evidence type="ECO:0000313" key="10">
    <source>
        <dbReference type="EMBL" id="EGD73521.1"/>
    </source>
</evidence>
<dbReference type="InParanoid" id="F2UAV5"/>
<dbReference type="RefSeq" id="XP_004993803.1">
    <property type="nucleotide sequence ID" value="XM_004993746.1"/>
</dbReference>
<dbReference type="GO" id="GO:0015986">
    <property type="term" value="P:proton motive force-driven ATP synthesis"/>
    <property type="evidence" value="ECO:0007669"/>
    <property type="project" value="InterPro"/>
</dbReference>
<keyword evidence="8" id="KW-0472">Membrane</keyword>
<keyword evidence="11" id="KW-1185">Reference proteome</keyword>
<sequence>MAARAAGLVNKLKLAATDMALMAKPAMQTYGSLAMRELGPPSPAQWPTIQKDLQGLVKSAKSLKFINVSVKEAVTGALLGAEVLCWFYVGEIIGRGSIIGYNV</sequence>
<evidence type="ECO:0000256" key="3">
    <source>
        <dbReference type="ARBA" id="ARBA00022448"/>
    </source>
</evidence>
<evidence type="ECO:0000256" key="2">
    <source>
        <dbReference type="ARBA" id="ARBA00005699"/>
    </source>
</evidence>
<dbReference type="GO" id="GO:0015078">
    <property type="term" value="F:proton transmembrane transporter activity"/>
    <property type="evidence" value="ECO:0007669"/>
    <property type="project" value="InterPro"/>
</dbReference>
<dbReference type="FunCoup" id="F2UAV5">
    <property type="interactions" value="625"/>
</dbReference>
<dbReference type="EMBL" id="GL832966">
    <property type="protein sequence ID" value="EGD73521.1"/>
    <property type="molecule type" value="Genomic_DNA"/>
</dbReference>
<dbReference type="GO" id="GO:0031966">
    <property type="term" value="C:mitochondrial membrane"/>
    <property type="evidence" value="ECO:0007669"/>
    <property type="project" value="UniProtKB-SubCell"/>
</dbReference>
<dbReference type="AlphaFoldDB" id="F2UAV5"/>